<dbReference type="InterPro" id="IPR039723">
    <property type="entry name" value="Vps71/ZNHIT1"/>
</dbReference>
<evidence type="ECO:0000313" key="6">
    <source>
        <dbReference type="Proteomes" id="UP001176521"/>
    </source>
</evidence>
<dbReference type="GO" id="GO:0008270">
    <property type="term" value="F:zinc ion binding"/>
    <property type="evidence" value="ECO:0007669"/>
    <property type="project" value="UniProtKB-KW"/>
</dbReference>
<proteinExistence type="predicted"/>
<dbReference type="Pfam" id="PF04438">
    <property type="entry name" value="zf-HIT"/>
    <property type="match status" value="1"/>
</dbReference>
<evidence type="ECO:0000256" key="3">
    <source>
        <dbReference type="ARBA" id="ARBA00022833"/>
    </source>
</evidence>
<feature type="domain" description="HIT-type" evidence="4">
    <location>
        <begin position="190"/>
        <end position="216"/>
    </location>
</feature>
<dbReference type="Proteomes" id="UP001176521">
    <property type="component" value="Unassembled WGS sequence"/>
</dbReference>
<organism evidence="5 6">
    <name type="scientific">Tilletia horrida</name>
    <dbReference type="NCBI Taxonomy" id="155126"/>
    <lineage>
        <taxon>Eukaryota</taxon>
        <taxon>Fungi</taxon>
        <taxon>Dikarya</taxon>
        <taxon>Basidiomycota</taxon>
        <taxon>Ustilaginomycotina</taxon>
        <taxon>Exobasidiomycetes</taxon>
        <taxon>Tilletiales</taxon>
        <taxon>Tilletiaceae</taxon>
        <taxon>Tilletia</taxon>
    </lineage>
</organism>
<evidence type="ECO:0000256" key="1">
    <source>
        <dbReference type="ARBA" id="ARBA00022723"/>
    </source>
</evidence>
<comment type="caution">
    <text evidence="5">The sequence shown here is derived from an EMBL/GenBank/DDBJ whole genome shotgun (WGS) entry which is preliminary data.</text>
</comment>
<dbReference type="InterPro" id="IPR007529">
    <property type="entry name" value="Znf_HIT"/>
</dbReference>
<evidence type="ECO:0000313" key="5">
    <source>
        <dbReference type="EMBL" id="KAK0518925.1"/>
    </source>
</evidence>
<name>A0AAN6G3T3_9BASI</name>
<dbReference type="AlphaFoldDB" id="A0AAN6G3T3"/>
<keyword evidence="1" id="KW-0479">Metal-binding</keyword>
<keyword evidence="3" id="KW-0862">Zinc</keyword>
<accession>A0AAN6G3T3</accession>
<dbReference type="GO" id="GO:0006338">
    <property type="term" value="P:chromatin remodeling"/>
    <property type="evidence" value="ECO:0007669"/>
    <property type="project" value="InterPro"/>
</dbReference>
<gene>
    <name evidence="5" type="ORF">OC842_007628</name>
</gene>
<dbReference type="EMBL" id="JAPDMQ010001126">
    <property type="protein sequence ID" value="KAK0518925.1"/>
    <property type="molecule type" value="Genomic_DNA"/>
</dbReference>
<keyword evidence="6" id="KW-1185">Reference proteome</keyword>
<reference evidence="5" key="1">
    <citation type="journal article" date="2023" name="PhytoFront">
        <title>Draft Genome Resources of Seven Strains of Tilletia horrida, Causal Agent of Kernel Smut of Rice.</title>
        <authorList>
            <person name="Khanal S."/>
            <person name="Antony Babu S."/>
            <person name="Zhou X.G."/>
        </authorList>
    </citation>
    <scope>NUCLEOTIDE SEQUENCE</scope>
    <source>
        <strain evidence="5">TX3</strain>
    </source>
</reference>
<sequence>MNTQKAGRGRGSKRVLFDATRSSKRVVQAVKLGRPETVYQKVLSEAEQAEELSARQRGAVEVKRRRTQRKLDELEKTNYRDAAPDKPLLMTPVEGTQALSANLASILAARREGIADRERTVTHDLELQAAIEASGRTSSKKEHWTPAVRKILTTRRTFGSLISDAAEFPSMHAAPNYFTAQAPRASRSSTTMCSICGYWGTYGCVQCGERYCSRKCGTT</sequence>
<evidence type="ECO:0000259" key="4">
    <source>
        <dbReference type="Pfam" id="PF04438"/>
    </source>
</evidence>
<protein>
    <recommendedName>
        <fullName evidence="4">HIT-type domain-containing protein</fullName>
    </recommendedName>
</protein>
<dbReference type="GO" id="GO:0005634">
    <property type="term" value="C:nucleus"/>
    <property type="evidence" value="ECO:0007669"/>
    <property type="project" value="UniProtKB-ARBA"/>
</dbReference>
<dbReference type="PANTHER" id="PTHR13093">
    <property type="entry name" value="ZINC FINGER HIT DOMAIN CONTAINING PROTEIN 1"/>
    <property type="match status" value="1"/>
</dbReference>
<dbReference type="CDD" id="cd21437">
    <property type="entry name" value="zf-HIT_ZNHIT1_like"/>
    <property type="match status" value="1"/>
</dbReference>
<evidence type="ECO:0000256" key="2">
    <source>
        <dbReference type="ARBA" id="ARBA00022771"/>
    </source>
</evidence>
<keyword evidence="2" id="KW-0863">Zinc-finger</keyword>